<name>A0ACA9NCP4_9GLOM</name>
<keyword evidence="2" id="KW-1185">Reference proteome</keyword>
<feature type="non-terminal residue" evidence="1">
    <location>
        <position position="192"/>
    </location>
</feature>
<evidence type="ECO:0000313" key="1">
    <source>
        <dbReference type="EMBL" id="CAG8647532.1"/>
    </source>
</evidence>
<dbReference type="EMBL" id="CAJVPM010022966">
    <property type="protein sequence ID" value="CAG8647532.1"/>
    <property type="molecule type" value="Genomic_DNA"/>
</dbReference>
<sequence>KNDLIKDSEGIFNPKFWNHDNFFKYFGDINVRTHYTNFKDGNNLEFDKEIIQDKSKEELGKTNIKKALDDPELDEEEKTDLKKGGVFNPMRWNESNFKKYFGNIQVPICMTMFKDEIRIINNRTTYENTNYDYILENKIEDALHDPDLDDDEKGDLKKFRKKGIFNLFYWNENNFKKYFDDIDVKTYGIFDE</sequence>
<protein>
    <submittedName>
        <fullName evidence="1">10345_t:CDS:1</fullName>
    </submittedName>
</protein>
<feature type="non-terminal residue" evidence="1">
    <location>
        <position position="1"/>
    </location>
</feature>
<accession>A0ACA9NCP4</accession>
<comment type="caution">
    <text evidence="1">The sequence shown here is derived from an EMBL/GenBank/DDBJ whole genome shotgun (WGS) entry which is preliminary data.</text>
</comment>
<proteinExistence type="predicted"/>
<organism evidence="1 2">
    <name type="scientific">Scutellospora calospora</name>
    <dbReference type="NCBI Taxonomy" id="85575"/>
    <lineage>
        <taxon>Eukaryota</taxon>
        <taxon>Fungi</taxon>
        <taxon>Fungi incertae sedis</taxon>
        <taxon>Mucoromycota</taxon>
        <taxon>Glomeromycotina</taxon>
        <taxon>Glomeromycetes</taxon>
        <taxon>Diversisporales</taxon>
        <taxon>Gigasporaceae</taxon>
        <taxon>Scutellospora</taxon>
    </lineage>
</organism>
<dbReference type="Proteomes" id="UP000789860">
    <property type="component" value="Unassembled WGS sequence"/>
</dbReference>
<evidence type="ECO:0000313" key="2">
    <source>
        <dbReference type="Proteomes" id="UP000789860"/>
    </source>
</evidence>
<gene>
    <name evidence="1" type="ORF">SCALOS_LOCUS8547</name>
</gene>
<reference evidence="1" key="1">
    <citation type="submission" date="2021-06" db="EMBL/GenBank/DDBJ databases">
        <authorList>
            <person name="Kallberg Y."/>
            <person name="Tangrot J."/>
            <person name="Rosling A."/>
        </authorList>
    </citation>
    <scope>NUCLEOTIDE SEQUENCE</scope>
    <source>
        <strain evidence="1">AU212A</strain>
    </source>
</reference>